<dbReference type="GO" id="GO:0043565">
    <property type="term" value="F:sequence-specific DNA binding"/>
    <property type="evidence" value="ECO:0007669"/>
    <property type="project" value="InterPro"/>
</dbReference>
<dbReference type="PRINTS" id="PR01590">
    <property type="entry name" value="HTHFIS"/>
</dbReference>
<sequence length="99" mass="11124">MIYNALGNYQSGTLSLDVFKYYIEKQQSAYTCLENINMDEIAPFPFARELPTIKKATEYLVLEAMKRASGNQTVAAKMLGISQPALSNRLKKISILQKS</sequence>
<dbReference type="InterPro" id="IPR002197">
    <property type="entry name" value="HTH_Fis"/>
</dbReference>
<evidence type="ECO:0000313" key="3">
    <source>
        <dbReference type="Proteomes" id="UP000191931"/>
    </source>
</evidence>
<dbReference type="EMBL" id="FWEV01000083">
    <property type="protein sequence ID" value="SLM29223.1"/>
    <property type="molecule type" value="Genomic_DNA"/>
</dbReference>
<dbReference type="InterPro" id="IPR009057">
    <property type="entry name" value="Homeodomain-like_sf"/>
</dbReference>
<proteinExistence type="predicted"/>
<keyword evidence="3" id="KW-1185">Reference proteome</keyword>
<evidence type="ECO:0000313" key="2">
    <source>
        <dbReference type="EMBL" id="SLM29223.1"/>
    </source>
</evidence>
<accession>A0A1W1H9U8</accession>
<dbReference type="STRING" id="1246637.MTBBW1_1730021"/>
<evidence type="ECO:0000259" key="1">
    <source>
        <dbReference type="Pfam" id="PF02954"/>
    </source>
</evidence>
<dbReference type="SUPFAM" id="SSF46689">
    <property type="entry name" value="Homeodomain-like"/>
    <property type="match status" value="1"/>
</dbReference>
<protein>
    <recommendedName>
        <fullName evidence="1">DNA binding HTH domain-containing protein</fullName>
    </recommendedName>
</protein>
<dbReference type="RefSeq" id="WP_186441506.1">
    <property type="nucleotide sequence ID" value="NZ_LT828552.1"/>
</dbReference>
<dbReference type="AlphaFoldDB" id="A0A1W1H9U8"/>
<gene>
    <name evidence="2" type="ORF">MTBBW1_1730021</name>
</gene>
<dbReference type="Gene3D" id="1.10.10.60">
    <property type="entry name" value="Homeodomain-like"/>
    <property type="match status" value="1"/>
</dbReference>
<feature type="domain" description="DNA binding HTH" evidence="1">
    <location>
        <begin position="60"/>
        <end position="92"/>
    </location>
</feature>
<reference evidence="2 3" key="1">
    <citation type="submission" date="2017-03" db="EMBL/GenBank/DDBJ databases">
        <authorList>
            <person name="Afonso C.L."/>
            <person name="Miller P.J."/>
            <person name="Scott M.A."/>
            <person name="Spackman E."/>
            <person name="Goraichik I."/>
            <person name="Dimitrov K.M."/>
            <person name="Suarez D.L."/>
            <person name="Swayne D.E."/>
        </authorList>
    </citation>
    <scope>NUCLEOTIDE SEQUENCE [LARGE SCALE GENOMIC DNA]</scope>
    <source>
        <strain evidence="2">PRJEB14757</strain>
    </source>
</reference>
<organism evidence="2 3">
    <name type="scientific">Desulfamplus magnetovallimortis</name>
    <dbReference type="NCBI Taxonomy" id="1246637"/>
    <lineage>
        <taxon>Bacteria</taxon>
        <taxon>Pseudomonadati</taxon>
        <taxon>Thermodesulfobacteriota</taxon>
        <taxon>Desulfobacteria</taxon>
        <taxon>Desulfobacterales</taxon>
        <taxon>Desulfobacteraceae</taxon>
        <taxon>Desulfamplus</taxon>
    </lineage>
</organism>
<dbReference type="Proteomes" id="UP000191931">
    <property type="component" value="Unassembled WGS sequence"/>
</dbReference>
<dbReference type="Pfam" id="PF02954">
    <property type="entry name" value="HTH_8"/>
    <property type="match status" value="1"/>
</dbReference>
<name>A0A1W1H9U8_9BACT</name>